<dbReference type="AlphaFoldDB" id="A0AB33VDE6"/>
<comment type="caution">
    <text evidence="1">The sequence shown here is derived from an EMBL/GenBank/DDBJ whole genome shotgun (WGS) entry which is preliminary data.</text>
</comment>
<dbReference type="PIRSF" id="PIRSF001439">
    <property type="entry name" value="CryM"/>
    <property type="match status" value="1"/>
</dbReference>
<dbReference type="EMBL" id="AAKL01000036">
    <property type="protein sequence ID" value="EAP72072.1"/>
    <property type="molecule type" value="Genomic_DNA"/>
</dbReference>
<gene>
    <name evidence="1" type="ORF">RRSL_01797</name>
</gene>
<name>A0AB33VDE6_RALSU</name>
<organism evidence="1 2">
    <name type="scientific">Ralstonia solanacearum (strain UW551)</name>
    <dbReference type="NCBI Taxonomy" id="342110"/>
    <lineage>
        <taxon>Bacteria</taxon>
        <taxon>Pseudomonadati</taxon>
        <taxon>Pseudomonadota</taxon>
        <taxon>Betaproteobacteria</taxon>
        <taxon>Burkholderiales</taxon>
        <taxon>Burkholderiaceae</taxon>
        <taxon>Ralstonia</taxon>
        <taxon>Ralstonia solanacearum species complex</taxon>
    </lineage>
</organism>
<evidence type="ECO:0000313" key="2">
    <source>
        <dbReference type="Proteomes" id="UP000005933"/>
    </source>
</evidence>
<dbReference type="PANTHER" id="PTHR13812:SF19">
    <property type="entry name" value="KETIMINE REDUCTASE MU-CRYSTALLIN"/>
    <property type="match status" value="1"/>
</dbReference>
<evidence type="ECO:0000313" key="1">
    <source>
        <dbReference type="EMBL" id="EAP72072.1"/>
    </source>
</evidence>
<dbReference type="InterPro" id="IPR023401">
    <property type="entry name" value="ODC_N"/>
</dbReference>
<dbReference type="InterPro" id="IPR003462">
    <property type="entry name" value="ODC_Mu_crystall"/>
</dbReference>
<sequence length="340" mass="37308">MSRLVQEIGLPQLIGELADCIQSDFIHWPEFDKCARVANHSEIGVIELMPVSNAKNYAFKYVNGHPNNTRQGLYTVMAFGVLAEVETGYPVLLSELTLATALRTCATSLMAARALARPDARRMALIGNGAQSEFQALAFHHHLGIEEIAVYDIDPLATEKLVRNLSAWPSLRIVCARSTAEAVRGADIVTTVTADKAYATIITPDMIEPGMHINGVGGDCPGKTELHADVLRGARVFVEYEPQTRIEGDIQQLPADFPVVDLWRVLAGEVAGRQSAGQVTVFDSVGFALEDYSMLRYVLEQAGRRNLGETVQLVPWADDPKDLFCHTRSNAFRATMRRAA</sequence>
<dbReference type="SUPFAM" id="SSF51735">
    <property type="entry name" value="NAD(P)-binding Rossmann-fold domains"/>
    <property type="match status" value="1"/>
</dbReference>
<dbReference type="GO" id="GO:0008473">
    <property type="term" value="F:ornithine cyclodeaminase activity"/>
    <property type="evidence" value="ECO:0007669"/>
    <property type="project" value="UniProtKB-EC"/>
</dbReference>
<dbReference type="Proteomes" id="UP000005933">
    <property type="component" value="Unassembled WGS sequence"/>
</dbReference>
<reference evidence="1 2" key="1">
    <citation type="journal article" date="2006" name="Mol. Plant Microbe Interact.">
        <title>Identification of open reading frames unique to a select agent: Ralstonia solanacearum race 3 biovar 2.</title>
        <authorList>
            <person name="Gabriel D.W."/>
            <person name="Allen C."/>
            <person name="Schell M."/>
            <person name="Denny T.P."/>
            <person name="Greenberg J.T."/>
            <person name="Duan Y.P."/>
            <person name="Flores-Cruz Z."/>
            <person name="Huang Q."/>
            <person name="Clifford J.M."/>
            <person name="Presting G."/>
            <person name="Gonzalez E.T."/>
            <person name="Reddy J."/>
            <person name="Elphinstone J."/>
            <person name="Swanson J."/>
            <person name="Yao J."/>
            <person name="Mulholland V."/>
            <person name="Liu L."/>
            <person name="Farmerie W."/>
            <person name="Patnaikuni M."/>
            <person name="Balogh B."/>
            <person name="Norman D."/>
            <person name="Alvarez A."/>
            <person name="Castillo J.A."/>
            <person name="Jones J."/>
            <person name="Saddler G."/>
            <person name="Walunas T."/>
            <person name="Zhukov A."/>
            <person name="Mikhailova N."/>
        </authorList>
    </citation>
    <scope>NUCLEOTIDE SEQUENCE [LARGE SCALE GENOMIC DNA]</scope>
    <source>
        <strain evidence="1 2">UW551</strain>
    </source>
</reference>
<dbReference type="Gene3D" id="3.40.50.720">
    <property type="entry name" value="NAD(P)-binding Rossmann-like Domain"/>
    <property type="match status" value="1"/>
</dbReference>
<dbReference type="Pfam" id="PF02423">
    <property type="entry name" value="OCD_Mu_crystall"/>
    <property type="match status" value="1"/>
</dbReference>
<dbReference type="NCBIfam" id="NF005762">
    <property type="entry name" value="PRK07589.1"/>
    <property type="match status" value="1"/>
</dbReference>
<dbReference type="InterPro" id="IPR036291">
    <property type="entry name" value="NAD(P)-bd_dom_sf"/>
</dbReference>
<dbReference type="EC" id="4.3.1.12" evidence="1"/>
<protein>
    <submittedName>
        <fullName evidence="1">Ornithine cyclodeaminase</fullName>
        <ecNumber evidence="1">4.3.1.12</ecNumber>
    </submittedName>
</protein>
<proteinExistence type="predicted"/>
<keyword evidence="1" id="KW-0456">Lyase</keyword>
<accession>A0AB33VDE6</accession>
<dbReference type="PANTHER" id="PTHR13812">
    <property type="entry name" value="KETIMINE REDUCTASE MU-CRYSTALLIN"/>
    <property type="match status" value="1"/>
</dbReference>
<dbReference type="Gene3D" id="3.30.1780.10">
    <property type="entry name" value="ornithine cyclodeaminase, domain 1"/>
    <property type="match status" value="1"/>
</dbReference>